<dbReference type="PANTHER" id="PTHR33116">
    <property type="entry name" value="REVERSE TRANSCRIPTASE ZINC-BINDING DOMAIN-CONTAINING PROTEIN-RELATED-RELATED"/>
    <property type="match status" value="1"/>
</dbReference>
<keyword evidence="2" id="KW-1185">Reference proteome</keyword>
<dbReference type="EnsemblPlants" id="evm.model.ctgX6.4">
    <property type="protein sequence ID" value="cds.evm.model.ctgX6.4"/>
    <property type="gene ID" value="evm.TU.ctgX6.4"/>
</dbReference>
<evidence type="ECO:0000313" key="1">
    <source>
        <dbReference type="EnsemblPlants" id="cds.evm.model.ctgX6.4"/>
    </source>
</evidence>
<protein>
    <submittedName>
        <fullName evidence="1">Uncharacterized protein</fullName>
    </submittedName>
</protein>
<dbReference type="Gramene" id="evm.model.ctgX6.4">
    <property type="protein sequence ID" value="cds.evm.model.ctgX6.4"/>
    <property type="gene ID" value="evm.TU.ctgX6.4"/>
</dbReference>
<accession>A0A803QSK2</accession>
<organism evidence="1 2">
    <name type="scientific">Cannabis sativa</name>
    <name type="common">Hemp</name>
    <name type="synonym">Marijuana</name>
    <dbReference type="NCBI Taxonomy" id="3483"/>
    <lineage>
        <taxon>Eukaryota</taxon>
        <taxon>Viridiplantae</taxon>
        <taxon>Streptophyta</taxon>
        <taxon>Embryophyta</taxon>
        <taxon>Tracheophyta</taxon>
        <taxon>Spermatophyta</taxon>
        <taxon>Magnoliopsida</taxon>
        <taxon>eudicotyledons</taxon>
        <taxon>Gunneridae</taxon>
        <taxon>Pentapetalae</taxon>
        <taxon>rosids</taxon>
        <taxon>fabids</taxon>
        <taxon>Rosales</taxon>
        <taxon>Cannabaceae</taxon>
        <taxon>Cannabis</taxon>
    </lineage>
</organism>
<dbReference type="AlphaFoldDB" id="A0A803QSK2"/>
<reference evidence="1" key="1">
    <citation type="submission" date="2021-03" db="UniProtKB">
        <authorList>
            <consortium name="EnsemblPlants"/>
        </authorList>
    </citation>
    <scope>IDENTIFICATION</scope>
</reference>
<dbReference type="PANTHER" id="PTHR33116:SF84">
    <property type="entry name" value="RNA-DIRECTED DNA POLYMERASE"/>
    <property type="match status" value="1"/>
</dbReference>
<sequence length="212" mass="24647">MQEREILRVLNISSFTRHPTPFKYLGIPICAKRISVDECTGLVQKVVARIKVWSSRNISFAGRVVLMNSVLLTIHTFLPKKIIYEIKKVCSNFLWKQGLVEGPNSVASGNLCRKNAVGGLGFVNTSDWNEAVLFKHVWSIANKKDNHWIKWVHSVYIKNEEWLEHKAPLNSSWYWRKIDEANCKIGAGYKLLQRAFQHPFWHKEISRFVFHV</sequence>
<name>A0A803QSK2_CANSA</name>
<proteinExistence type="predicted"/>
<dbReference type="Proteomes" id="UP000596661">
    <property type="component" value="Unassembled WGS sequence"/>
</dbReference>
<evidence type="ECO:0000313" key="2">
    <source>
        <dbReference type="Proteomes" id="UP000596661"/>
    </source>
</evidence>